<dbReference type="RefSeq" id="WP_010405259.1">
    <property type="nucleotide sequence ID" value="NZ_JAWXXV010000001.1"/>
</dbReference>
<protein>
    <submittedName>
        <fullName evidence="1">Cytochrome C biosynthesis protein</fullName>
    </submittedName>
</protein>
<dbReference type="SUPFAM" id="SSF48452">
    <property type="entry name" value="TPR-like"/>
    <property type="match status" value="1"/>
</dbReference>
<proteinExistence type="predicted"/>
<evidence type="ECO:0000313" key="2">
    <source>
        <dbReference type="Proteomes" id="UP001279660"/>
    </source>
</evidence>
<organism evidence="1 2">
    <name type="scientific">Sphingomonas echinoides</name>
    <dbReference type="NCBI Taxonomy" id="59803"/>
    <lineage>
        <taxon>Bacteria</taxon>
        <taxon>Pseudomonadati</taxon>
        <taxon>Pseudomonadota</taxon>
        <taxon>Alphaproteobacteria</taxon>
        <taxon>Sphingomonadales</taxon>
        <taxon>Sphingomonadaceae</taxon>
        <taxon>Sphingomonas</taxon>
    </lineage>
</organism>
<gene>
    <name evidence="1" type="ORF">SIL82_03740</name>
</gene>
<dbReference type="Gene3D" id="1.25.40.10">
    <property type="entry name" value="Tetratricopeptide repeat domain"/>
    <property type="match status" value="1"/>
</dbReference>
<reference evidence="1 2" key="1">
    <citation type="submission" date="2023-11" db="EMBL/GenBank/DDBJ databases">
        <title>MicrobeMod: A computational toolkit for identifying prokaryotic methylation and restriction-modification with nanopore sequencing.</title>
        <authorList>
            <person name="Crits-Christoph A."/>
            <person name="Kang S.C."/>
            <person name="Lee H."/>
            <person name="Ostrov N."/>
        </authorList>
    </citation>
    <scope>NUCLEOTIDE SEQUENCE [LARGE SCALE GENOMIC DNA]</scope>
    <source>
        <strain evidence="1 2">ATCC 14820</strain>
    </source>
</reference>
<comment type="caution">
    <text evidence="1">The sequence shown here is derived from an EMBL/GenBank/DDBJ whole genome shotgun (WGS) entry which is preliminary data.</text>
</comment>
<accession>A0ABU4PHB4</accession>
<keyword evidence="2" id="KW-1185">Reference proteome</keyword>
<dbReference type="Proteomes" id="UP001279660">
    <property type="component" value="Unassembled WGS sequence"/>
</dbReference>
<name>A0ABU4PHB4_9SPHN</name>
<dbReference type="InterPro" id="IPR011990">
    <property type="entry name" value="TPR-like_helical_dom_sf"/>
</dbReference>
<evidence type="ECO:0000313" key="1">
    <source>
        <dbReference type="EMBL" id="MDX5983359.1"/>
    </source>
</evidence>
<dbReference type="EMBL" id="JAWXXV010000001">
    <property type="protein sequence ID" value="MDX5983359.1"/>
    <property type="molecule type" value="Genomic_DNA"/>
</dbReference>
<sequence length="220" mass="22823">MNWVILLLVGIATTGLLWALGVSRRLWTIAGAALMLGAAGFAAQGPRHLTGKPVAANVEPIVIDPGMVAFRDAVFAPSPADGLALASADARLREGDARGAIAGLARDLAARPDDAVLWTALGYTLALHDHGLSPSAKFAFRRAVTLAPGTPGPAFFLGMAQVDAGDVAAARPAWAYALSVTPANAPYRPDIAERIAAIDQFIKMAAVRRALSGDPRQTGR</sequence>